<dbReference type="Gene3D" id="2.60.120.10">
    <property type="entry name" value="Jelly Rolls"/>
    <property type="match status" value="1"/>
</dbReference>
<sequence length="515" mass="59967">MNSCFIGSDRGTHFFDLLDRHYQWWNKIFLVSCVMAVSIDALFFYIPVIDSEKKCLGMDRKLKVVACVLRSLADMFYMLHIIFQLRASLIATVSFGSCIIVGESVSRIRRYLPRYFLIDVLAVLPLPQLVYLVIIPESRGLAIVKMKYLSRCVILLQYIPRFLRVYPLFEAARRTIVITKTTWIGVVFNFSLYILASHLFIAPSSMKVWSVLGSLGQNLKASTYSWEVAFTASISITGLFLFTLLIGNVQVSIELSLTLYLQSNTIRLEKEMRAKLQDAERWMSHISLPENLRCRVRRYEHYKWNKKRGFDDESLLSELPKDLRRDIKRHQIRDLLKRVPVFEVMDGPMLDAICDCLRPVFYTEYIYLVREGHPIEEMVFIMKGKVLSSTDNRGRCRFDNTEILKPGDYCGEELLKWALEPNSSPNLPISTRTVHALTEVEAFVIMADDLKCVASQYTRLQSRKVQHSFRYHSQQWRLWAICFIQSTWRRYLKMKLNGRPAKPKIAPSFLEIAQI</sequence>
<name>A0A7J7LDY7_9MAGN</name>
<feature type="domain" description="Cyclic nucleotide-binding" evidence="4">
    <location>
        <begin position="341"/>
        <end position="424"/>
    </location>
</feature>
<feature type="transmembrane region" description="Helical" evidence="3">
    <location>
        <begin position="89"/>
        <end position="108"/>
    </location>
</feature>
<dbReference type="Gene3D" id="1.10.287.630">
    <property type="entry name" value="Helix hairpin bin"/>
    <property type="match status" value="1"/>
</dbReference>
<evidence type="ECO:0000313" key="5">
    <source>
        <dbReference type="EMBL" id="KAF6140866.1"/>
    </source>
</evidence>
<keyword evidence="2" id="KW-0407">Ion channel</keyword>
<dbReference type="CDD" id="cd00038">
    <property type="entry name" value="CAP_ED"/>
    <property type="match status" value="1"/>
</dbReference>
<dbReference type="Proteomes" id="UP000541444">
    <property type="component" value="Unassembled WGS sequence"/>
</dbReference>
<evidence type="ECO:0000256" key="2">
    <source>
        <dbReference type="ARBA" id="ARBA00023303"/>
    </source>
</evidence>
<dbReference type="SUPFAM" id="SSF81324">
    <property type="entry name" value="Voltage-gated potassium channels"/>
    <property type="match status" value="1"/>
</dbReference>
<organism evidence="5 6">
    <name type="scientific">Kingdonia uniflora</name>
    <dbReference type="NCBI Taxonomy" id="39325"/>
    <lineage>
        <taxon>Eukaryota</taxon>
        <taxon>Viridiplantae</taxon>
        <taxon>Streptophyta</taxon>
        <taxon>Embryophyta</taxon>
        <taxon>Tracheophyta</taxon>
        <taxon>Spermatophyta</taxon>
        <taxon>Magnoliopsida</taxon>
        <taxon>Ranunculales</taxon>
        <taxon>Circaeasteraceae</taxon>
        <taxon>Kingdonia</taxon>
    </lineage>
</organism>
<comment type="caution">
    <text evidence="5">The sequence shown here is derived from an EMBL/GenBank/DDBJ whole genome shotgun (WGS) entry which is preliminary data.</text>
</comment>
<gene>
    <name evidence="5" type="ORF">GIB67_042279</name>
</gene>
<feature type="transmembrane region" description="Helical" evidence="3">
    <location>
        <begin position="115"/>
        <end position="136"/>
    </location>
</feature>
<reference evidence="5 6" key="1">
    <citation type="journal article" date="2020" name="IScience">
        <title>Genome Sequencing of the Endangered Kingdonia uniflora (Circaeasteraceae, Ranunculales) Reveals Potential Mechanisms of Evolutionary Specialization.</title>
        <authorList>
            <person name="Sun Y."/>
            <person name="Deng T."/>
            <person name="Zhang A."/>
            <person name="Moore M.J."/>
            <person name="Landis J.B."/>
            <person name="Lin N."/>
            <person name="Zhang H."/>
            <person name="Zhang X."/>
            <person name="Huang J."/>
            <person name="Zhang X."/>
            <person name="Sun H."/>
            <person name="Wang H."/>
        </authorList>
    </citation>
    <scope>NUCLEOTIDE SEQUENCE [LARGE SCALE GENOMIC DNA]</scope>
    <source>
        <strain evidence="5">TB1705</strain>
        <tissue evidence="5">Leaf</tissue>
    </source>
</reference>
<feature type="transmembrane region" description="Helical" evidence="3">
    <location>
        <begin position="224"/>
        <end position="246"/>
    </location>
</feature>
<dbReference type="SMART" id="SM00100">
    <property type="entry name" value="cNMP"/>
    <property type="match status" value="1"/>
</dbReference>
<proteinExistence type="predicted"/>
<evidence type="ECO:0000313" key="6">
    <source>
        <dbReference type="Proteomes" id="UP000541444"/>
    </source>
</evidence>
<dbReference type="AlphaFoldDB" id="A0A7J7LDY7"/>
<evidence type="ECO:0000256" key="3">
    <source>
        <dbReference type="SAM" id="Phobius"/>
    </source>
</evidence>
<dbReference type="EMBL" id="JACGCM010002347">
    <property type="protein sequence ID" value="KAF6140866.1"/>
    <property type="molecule type" value="Genomic_DNA"/>
</dbReference>
<keyword evidence="1" id="KW-0813">Transport</keyword>
<keyword evidence="1" id="KW-1071">Ligand-gated ion channel</keyword>
<feature type="transmembrane region" description="Helical" evidence="3">
    <location>
        <begin position="28"/>
        <end position="50"/>
    </location>
</feature>
<dbReference type="InterPro" id="IPR014710">
    <property type="entry name" value="RmlC-like_jellyroll"/>
</dbReference>
<protein>
    <recommendedName>
        <fullName evidence="4">Cyclic nucleotide-binding domain-containing protein</fullName>
    </recommendedName>
</protein>
<keyword evidence="3" id="KW-0472">Membrane</keyword>
<keyword evidence="1" id="KW-0406">Ion transport</keyword>
<feature type="transmembrane region" description="Helical" evidence="3">
    <location>
        <begin position="181"/>
        <end position="204"/>
    </location>
</feature>
<dbReference type="OrthoDB" id="421226at2759"/>
<keyword evidence="6" id="KW-1185">Reference proteome</keyword>
<dbReference type="PROSITE" id="PS50042">
    <property type="entry name" value="CNMP_BINDING_3"/>
    <property type="match status" value="1"/>
</dbReference>
<dbReference type="GO" id="GO:0034220">
    <property type="term" value="P:monoatomic ion transmembrane transport"/>
    <property type="evidence" value="ECO:0007669"/>
    <property type="project" value="UniProtKB-KW"/>
</dbReference>
<evidence type="ECO:0000259" key="4">
    <source>
        <dbReference type="PROSITE" id="PS50042"/>
    </source>
</evidence>
<dbReference type="SUPFAM" id="SSF51206">
    <property type="entry name" value="cAMP-binding domain-like"/>
    <property type="match status" value="1"/>
</dbReference>
<dbReference type="InterPro" id="IPR000595">
    <property type="entry name" value="cNMP-bd_dom"/>
</dbReference>
<dbReference type="PANTHER" id="PTHR45651:SF5">
    <property type="entry name" value="CYCLIC NUCLEOTIDE-GATED ION CHANNEL 1"/>
    <property type="match status" value="1"/>
</dbReference>
<evidence type="ECO:0000256" key="1">
    <source>
        <dbReference type="ARBA" id="ARBA00023286"/>
    </source>
</evidence>
<dbReference type="InterPro" id="IPR018490">
    <property type="entry name" value="cNMP-bd_dom_sf"/>
</dbReference>
<dbReference type="PANTHER" id="PTHR45651">
    <property type="entry name" value="CYCLIC NUCLEOTIDE-GATED ION CHANNEL 15-RELATED-RELATED"/>
    <property type="match status" value="1"/>
</dbReference>
<keyword evidence="3" id="KW-1133">Transmembrane helix</keyword>
<keyword evidence="3" id="KW-0812">Transmembrane</keyword>
<accession>A0A7J7LDY7</accession>
<dbReference type="GO" id="GO:0016020">
    <property type="term" value="C:membrane"/>
    <property type="evidence" value="ECO:0007669"/>
    <property type="project" value="UniProtKB-SubCell"/>
</dbReference>